<protein>
    <submittedName>
        <fullName evidence="1">Uncharacterized protein</fullName>
    </submittedName>
</protein>
<evidence type="ECO:0000313" key="1">
    <source>
        <dbReference type="EMBL" id="RVW96212.1"/>
    </source>
</evidence>
<dbReference type="Proteomes" id="UP000288805">
    <property type="component" value="Unassembled WGS sequence"/>
</dbReference>
<name>A0A438IHJ7_VITVI</name>
<dbReference type="EMBL" id="QGNW01000109">
    <property type="protein sequence ID" value="RVW96212.1"/>
    <property type="molecule type" value="Genomic_DNA"/>
</dbReference>
<dbReference type="AlphaFoldDB" id="A0A438IHJ7"/>
<reference evidence="1 2" key="1">
    <citation type="journal article" date="2018" name="PLoS Genet.">
        <title>Population sequencing reveals clonal diversity and ancestral inbreeding in the grapevine cultivar Chardonnay.</title>
        <authorList>
            <person name="Roach M.J."/>
            <person name="Johnson D.L."/>
            <person name="Bohlmann J."/>
            <person name="van Vuuren H.J."/>
            <person name="Jones S.J."/>
            <person name="Pretorius I.S."/>
            <person name="Schmidt S.A."/>
            <person name="Borneman A.R."/>
        </authorList>
    </citation>
    <scope>NUCLEOTIDE SEQUENCE [LARGE SCALE GENOMIC DNA]</scope>
    <source>
        <strain evidence="2">cv. Chardonnay</strain>
        <tissue evidence="1">Leaf</tissue>
    </source>
</reference>
<organism evidence="1 2">
    <name type="scientific">Vitis vinifera</name>
    <name type="common">Grape</name>
    <dbReference type="NCBI Taxonomy" id="29760"/>
    <lineage>
        <taxon>Eukaryota</taxon>
        <taxon>Viridiplantae</taxon>
        <taxon>Streptophyta</taxon>
        <taxon>Embryophyta</taxon>
        <taxon>Tracheophyta</taxon>
        <taxon>Spermatophyta</taxon>
        <taxon>Magnoliopsida</taxon>
        <taxon>eudicotyledons</taxon>
        <taxon>Gunneridae</taxon>
        <taxon>Pentapetalae</taxon>
        <taxon>rosids</taxon>
        <taxon>Vitales</taxon>
        <taxon>Vitaceae</taxon>
        <taxon>Viteae</taxon>
        <taxon>Vitis</taxon>
    </lineage>
</organism>
<sequence>MALSSGVTAQISHFQRLNNPKIASSSSLCCYLSEKVNGKVVGVAHSVNQNYQAIYLFISLISGMDCHSYVSFGTKAFLHGKGRVLPTNLGPLRVSYNRRLEFLKFKSYPNLSSDDSLKVRSGLTL</sequence>
<gene>
    <name evidence="1" type="ORF">CK203_037767</name>
</gene>
<evidence type="ECO:0000313" key="2">
    <source>
        <dbReference type="Proteomes" id="UP000288805"/>
    </source>
</evidence>
<accession>A0A438IHJ7</accession>
<comment type="caution">
    <text evidence="1">The sequence shown here is derived from an EMBL/GenBank/DDBJ whole genome shotgun (WGS) entry which is preliminary data.</text>
</comment>
<proteinExistence type="predicted"/>